<proteinExistence type="predicted"/>
<name>A0A6C0C3J5_9ZZZZ</name>
<protein>
    <submittedName>
        <fullName evidence="1">Uncharacterized protein</fullName>
    </submittedName>
</protein>
<reference evidence="1" key="1">
    <citation type="journal article" date="2020" name="Nature">
        <title>Giant virus diversity and host interactions through global metagenomics.</title>
        <authorList>
            <person name="Schulz F."/>
            <person name="Roux S."/>
            <person name="Paez-Espino D."/>
            <person name="Jungbluth S."/>
            <person name="Walsh D.A."/>
            <person name="Denef V.J."/>
            <person name="McMahon K.D."/>
            <person name="Konstantinidis K.T."/>
            <person name="Eloe-Fadrosh E.A."/>
            <person name="Kyrpides N.C."/>
            <person name="Woyke T."/>
        </authorList>
    </citation>
    <scope>NUCLEOTIDE SEQUENCE</scope>
    <source>
        <strain evidence="1">GVMAG-M-3300020185-33</strain>
    </source>
</reference>
<accession>A0A6C0C3J5</accession>
<dbReference type="AlphaFoldDB" id="A0A6C0C3J5"/>
<dbReference type="EMBL" id="MN739334">
    <property type="protein sequence ID" value="QHS98990.1"/>
    <property type="molecule type" value="Genomic_DNA"/>
</dbReference>
<sequence>MNIQNNTDNMTEDEFYEYRKKLIQDTFTEEDFLSCDITRDRLLNEFVWGWEKNGVPRIEEYYNGIRKQLQGDLATPLYYDNDGGFITELTGIVYKHLKKEYDISIFHDCPGLANPLISQYEDIQERKKKELKQQRNVCSDLSTNKMFDWGSKTYK</sequence>
<evidence type="ECO:0000313" key="1">
    <source>
        <dbReference type="EMBL" id="QHS98990.1"/>
    </source>
</evidence>
<organism evidence="1">
    <name type="scientific">viral metagenome</name>
    <dbReference type="NCBI Taxonomy" id="1070528"/>
    <lineage>
        <taxon>unclassified sequences</taxon>
        <taxon>metagenomes</taxon>
        <taxon>organismal metagenomes</taxon>
    </lineage>
</organism>